<feature type="domain" description="UDENN" evidence="3">
    <location>
        <begin position="133"/>
        <end position="606"/>
    </location>
</feature>
<organism evidence="4 5">
    <name type="scientific">Sungouiella intermedia</name>
    <dbReference type="NCBI Taxonomy" id="45354"/>
    <lineage>
        <taxon>Eukaryota</taxon>
        <taxon>Fungi</taxon>
        <taxon>Dikarya</taxon>
        <taxon>Ascomycota</taxon>
        <taxon>Saccharomycotina</taxon>
        <taxon>Pichiomycetes</taxon>
        <taxon>Metschnikowiaceae</taxon>
        <taxon>Sungouiella</taxon>
    </lineage>
</organism>
<sequence>MPPSDDPFVDQEKPAESSEFTLRPLRIQKRPDSSSSTATSTPQKPPNDEFVCRPMRLSLASSLQARRKSDSRDTRPNVKKSVSLSGSSELSTPISLPKAPSRVLSIKIKKLPLVQSPRRSSVADLSKWDDMIFALCLVDFHHVRGPEVQWWKSNYHSHFDHDDVLFRNLPFQALPDGSHLFEETFSNFNLVYDFKNCISLDNLVDIETFKGNPNHLETLFGCLCVRQVKTADLSSEELERNKDITRSIVQKAVVVISRKQPIFTKIKEKLSIITHSYFQQVNFTNFEVLEDLFENLNDSFKLVEDDDKLKRPLLPDETMLLENQKNEKQEEFYVNLNLRHILHQFRSNLLVILKALLLEKKVLIYSNNNLDLLTQFQNNLIALIPDLLNHLELSGCPLSDYTEKYSPLNKPSSLKTNDRQSMLRFFGLPLQIFNTKGSFWNPYLPLQQLDELKATTFMVGCSNLLIANQLTQFKIDVMVNLDTSQVTYPLGKPEELVLSANDKKFITSLLATHQSGESFVGSDDHFRYQFEDYIRSLLATTRMNQYMERFKSPPPGFDVQLNRNLGNLKSFGENFVNAWFQTRNYKIWDALCDEFIFNFHEPCHIAYTFTDIAQSNLSSFLSSFKKVPTAPSLTDRANQYFSHAHKPQKFISEESSESEQKETLTKNDTEKNKGWGWFKK</sequence>
<protein>
    <submittedName>
        <fullName evidence="4">CIC11C00000002874</fullName>
    </submittedName>
</protein>
<evidence type="ECO:0000313" key="4">
    <source>
        <dbReference type="EMBL" id="SGZ46831.1"/>
    </source>
</evidence>
<dbReference type="GO" id="GO:0005737">
    <property type="term" value="C:cytoplasm"/>
    <property type="evidence" value="ECO:0007669"/>
    <property type="project" value="TreeGrafter"/>
</dbReference>
<dbReference type="InterPro" id="IPR018307">
    <property type="entry name" value="ABL9/DENND6_dom"/>
</dbReference>
<dbReference type="Gene3D" id="3.40.50.11500">
    <property type="match status" value="1"/>
</dbReference>
<proteinExistence type="inferred from homology"/>
<dbReference type="Proteomes" id="UP000182334">
    <property type="component" value="Chromosome I"/>
</dbReference>
<accession>A0A1L0B7K6</accession>
<keyword evidence="5" id="KW-1185">Reference proteome</keyword>
<evidence type="ECO:0000259" key="3">
    <source>
        <dbReference type="PROSITE" id="PS50211"/>
    </source>
</evidence>
<name>A0A1L0B7K6_9ASCO</name>
<dbReference type="InterPro" id="IPR043153">
    <property type="entry name" value="DENN_C"/>
</dbReference>
<dbReference type="Pfam" id="PF09794">
    <property type="entry name" value="Avl9"/>
    <property type="match status" value="1"/>
</dbReference>
<reference evidence="4 5" key="1">
    <citation type="submission" date="2016-10" db="EMBL/GenBank/DDBJ databases">
        <authorList>
            <person name="de Groot N.N."/>
        </authorList>
    </citation>
    <scope>NUCLEOTIDE SEQUENCE [LARGE SCALE GENOMIC DNA]</scope>
    <source>
        <strain evidence="4 5">CBS 141442</strain>
    </source>
</reference>
<dbReference type="OrthoDB" id="26278at2759"/>
<evidence type="ECO:0000256" key="2">
    <source>
        <dbReference type="SAM" id="MobiDB-lite"/>
    </source>
</evidence>
<feature type="region of interest" description="Disordered" evidence="2">
    <location>
        <begin position="647"/>
        <end position="680"/>
    </location>
</feature>
<feature type="region of interest" description="Disordered" evidence="2">
    <location>
        <begin position="1"/>
        <end position="96"/>
    </location>
</feature>
<gene>
    <name evidence="4" type="ORF">SAMEA4029010_CIC11G00000002874</name>
</gene>
<comment type="similarity">
    <text evidence="1">Belongs to the AVL9 family.</text>
</comment>
<dbReference type="AlphaFoldDB" id="A0A1L0B7K6"/>
<dbReference type="EMBL" id="LT635756">
    <property type="protein sequence ID" value="SGZ46831.1"/>
    <property type="molecule type" value="Genomic_DNA"/>
</dbReference>
<evidence type="ECO:0000313" key="5">
    <source>
        <dbReference type="Proteomes" id="UP000182334"/>
    </source>
</evidence>
<dbReference type="InterPro" id="IPR037516">
    <property type="entry name" value="Tripartite_DENN"/>
</dbReference>
<evidence type="ECO:0000256" key="1">
    <source>
        <dbReference type="ARBA" id="ARBA00038178"/>
    </source>
</evidence>
<feature type="compositionally biased region" description="Basic and acidic residues" evidence="2">
    <location>
        <begin position="658"/>
        <end position="673"/>
    </location>
</feature>
<feature type="compositionally biased region" description="Low complexity" evidence="2">
    <location>
        <begin position="81"/>
        <end position="96"/>
    </location>
</feature>
<feature type="compositionally biased region" description="Basic and acidic residues" evidence="2">
    <location>
        <begin position="67"/>
        <end position="76"/>
    </location>
</feature>
<dbReference type="PROSITE" id="PS50211">
    <property type="entry name" value="DENN"/>
    <property type="match status" value="1"/>
</dbReference>
<dbReference type="PANTHER" id="PTHR31017">
    <property type="entry name" value="LATE SECRETORY PATHWAY PROTEIN AVL9-RELATED"/>
    <property type="match status" value="1"/>
</dbReference>
<dbReference type="PANTHER" id="PTHR31017:SF1">
    <property type="entry name" value="LATE SECRETORY PATHWAY PROTEIN AVL9 HOMOLOG"/>
    <property type="match status" value="1"/>
</dbReference>
<dbReference type="InterPro" id="IPR051731">
    <property type="entry name" value="DENND11/AVL9_GEFs"/>
</dbReference>